<dbReference type="SUPFAM" id="SSF52200">
    <property type="entry name" value="Toll/Interleukin receptor TIR domain"/>
    <property type="match status" value="1"/>
</dbReference>
<evidence type="ECO:0000259" key="1">
    <source>
        <dbReference type="PROSITE" id="PS50104"/>
    </source>
</evidence>
<accession>A0A6A2ZBY1</accession>
<evidence type="ECO:0000313" key="2">
    <source>
        <dbReference type="EMBL" id="KAE8688525.1"/>
    </source>
</evidence>
<dbReference type="Gene3D" id="3.40.50.10140">
    <property type="entry name" value="Toll/interleukin-1 receptor homology (TIR) domain"/>
    <property type="match status" value="1"/>
</dbReference>
<sequence>MVSSSSELKYQVFSSFRGEDTRLNFTGHLLQALKDTGMNVFFDEEKLEKGVQLSLALSQAIAASNLSIVVLSANYASSKLCLAALSDIMGRKGSQQHTVLPIFYHVDPSDVSVEVSEHPLKSMNQIGYSMKSSDGKLHLLTSKKMILKLIKQGDNRVIGLWGMGDRGKTTLAEAVYNEISHMLQDEAADSESLPDELRYLCWHFYPFRSLSPSFNPKNHVALRLPYGHMEQLRNEDNQGLVCIGCESLVELPCLDHLVSLKGFNFWGCHKLNKFPELPNVISELDLSDMGIEELSDSIEHHVGLKKLVEELENASHCTSLEKVSFTDHNLYRFDSLKDGDEQVYLLFCNCKSLNQDSIKSIEANAVLQIQSLAQRWARREEGRIKKTGRRGHDYNRIFCRNQLFCCFPGNEIAAHEFEHRSVDSSLTLKLAPNECGRKFSGRCSIVDKNPCTYDGDHVTILFSENLIIIDDDYEEASFEFHINNDCIMVKECGVHVFYVGMEAELRILRLQAHPRRNAAESAIPMPFDTGSRLFFTRSEPARCPR</sequence>
<dbReference type="InterPro" id="IPR027417">
    <property type="entry name" value="P-loop_NTPase"/>
</dbReference>
<dbReference type="AlphaFoldDB" id="A0A6A2ZBY1"/>
<dbReference type="InterPro" id="IPR000157">
    <property type="entry name" value="TIR_dom"/>
</dbReference>
<protein>
    <recommendedName>
        <fullName evidence="1">TIR domain-containing protein</fullName>
    </recommendedName>
</protein>
<gene>
    <name evidence="2" type="ORF">F3Y22_tig00110983pilonHSYRG00003</name>
</gene>
<organism evidence="2 3">
    <name type="scientific">Hibiscus syriacus</name>
    <name type="common">Rose of Sharon</name>
    <dbReference type="NCBI Taxonomy" id="106335"/>
    <lineage>
        <taxon>Eukaryota</taxon>
        <taxon>Viridiplantae</taxon>
        <taxon>Streptophyta</taxon>
        <taxon>Embryophyta</taxon>
        <taxon>Tracheophyta</taxon>
        <taxon>Spermatophyta</taxon>
        <taxon>Magnoliopsida</taxon>
        <taxon>eudicotyledons</taxon>
        <taxon>Gunneridae</taxon>
        <taxon>Pentapetalae</taxon>
        <taxon>rosids</taxon>
        <taxon>malvids</taxon>
        <taxon>Malvales</taxon>
        <taxon>Malvaceae</taxon>
        <taxon>Malvoideae</taxon>
        <taxon>Hibiscus</taxon>
    </lineage>
</organism>
<dbReference type="Proteomes" id="UP000436088">
    <property type="component" value="Unassembled WGS sequence"/>
</dbReference>
<dbReference type="InterPro" id="IPR032675">
    <property type="entry name" value="LRR_dom_sf"/>
</dbReference>
<name>A0A6A2ZBY1_HIBSY</name>
<dbReference type="SUPFAM" id="SSF52058">
    <property type="entry name" value="L domain-like"/>
    <property type="match status" value="1"/>
</dbReference>
<comment type="caution">
    <text evidence="2">The sequence shown here is derived from an EMBL/GenBank/DDBJ whole genome shotgun (WGS) entry which is preliminary data.</text>
</comment>
<dbReference type="PANTHER" id="PTHR11017:SF479">
    <property type="entry name" value="DISEASE RESISTANCE PROTEIN (TIR-NBS-LRR CLASS) FAMILY"/>
    <property type="match status" value="1"/>
</dbReference>
<dbReference type="PANTHER" id="PTHR11017">
    <property type="entry name" value="LEUCINE-RICH REPEAT-CONTAINING PROTEIN"/>
    <property type="match status" value="1"/>
</dbReference>
<dbReference type="Pfam" id="PF01582">
    <property type="entry name" value="TIR"/>
    <property type="match status" value="1"/>
</dbReference>
<dbReference type="InterPro" id="IPR044974">
    <property type="entry name" value="Disease_R_plants"/>
</dbReference>
<dbReference type="GO" id="GO:0007165">
    <property type="term" value="P:signal transduction"/>
    <property type="evidence" value="ECO:0007669"/>
    <property type="project" value="InterPro"/>
</dbReference>
<feature type="domain" description="TIR" evidence="1">
    <location>
        <begin position="8"/>
        <end position="157"/>
    </location>
</feature>
<dbReference type="GO" id="GO:0006952">
    <property type="term" value="P:defense response"/>
    <property type="evidence" value="ECO:0007669"/>
    <property type="project" value="InterPro"/>
</dbReference>
<reference evidence="2" key="1">
    <citation type="submission" date="2019-09" db="EMBL/GenBank/DDBJ databases">
        <title>Draft genome information of white flower Hibiscus syriacus.</title>
        <authorList>
            <person name="Kim Y.-M."/>
        </authorList>
    </citation>
    <scope>NUCLEOTIDE SEQUENCE [LARGE SCALE GENOMIC DNA]</scope>
    <source>
        <strain evidence="2">YM2019G1</strain>
    </source>
</reference>
<keyword evidence="3" id="KW-1185">Reference proteome</keyword>
<dbReference type="SMART" id="SM00255">
    <property type="entry name" value="TIR"/>
    <property type="match status" value="1"/>
</dbReference>
<dbReference type="InterPro" id="IPR035897">
    <property type="entry name" value="Toll_tir_struct_dom_sf"/>
</dbReference>
<dbReference type="PROSITE" id="PS50104">
    <property type="entry name" value="TIR"/>
    <property type="match status" value="1"/>
</dbReference>
<dbReference type="Gene3D" id="3.80.10.10">
    <property type="entry name" value="Ribonuclease Inhibitor"/>
    <property type="match status" value="1"/>
</dbReference>
<proteinExistence type="predicted"/>
<dbReference type="SUPFAM" id="SSF52540">
    <property type="entry name" value="P-loop containing nucleoside triphosphate hydrolases"/>
    <property type="match status" value="1"/>
</dbReference>
<evidence type="ECO:0000313" key="3">
    <source>
        <dbReference type="Proteomes" id="UP000436088"/>
    </source>
</evidence>
<dbReference type="EMBL" id="VEPZ02001186">
    <property type="protein sequence ID" value="KAE8688525.1"/>
    <property type="molecule type" value="Genomic_DNA"/>
</dbReference>